<organism evidence="8 9">
    <name type="scientific">Diploscapter pachys</name>
    <dbReference type="NCBI Taxonomy" id="2018661"/>
    <lineage>
        <taxon>Eukaryota</taxon>
        <taxon>Metazoa</taxon>
        <taxon>Ecdysozoa</taxon>
        <taxon>Nematoda</taxon>
        <taxon>Chromadorea</taxon>
        <taxon>Rhabditida</taxon>
        <taxon>Rhabditina</taxon>
        <taxon>Rhabditomorpha</taxon>
        <taxon>Rhabditoidea</taxon>
        <taxon>Rhabditidae</taxon>
        <taxon>Diploscapter</taxon>
    </lineage>
</organism>
<evidence type="ECO:0000256" key="2">
    <source>
        <dbReference type="ARBA" id="ARBA00022574"/>
    </source>
</evidence>
<feature type="region of interest" description="Disordered" evidence="7">
    <location>
        <begin position="456"/>
        <end position="515"/>
    </location>
</feature>
<feature type="repeat" description="WD" evidence="6">
    <location>
        <begin position="152"/>
        <end position="194"/>
    </location>
</feature>
<dbReference type="EMBL" id="LIAE01010252">
    <property type="protein sequence ID" value="PAV64569.1"/>
    <property type="molecule type" value="Genomic_DNA"/>
</dbReference>
<dbReference type="InterPro" id="IPR001680">
    <property type="entry name" value="WD40_rpt"/>
</dbReference>
<dbReference type="InterPro" id="IPR019775">
    <property type="entry name" value="WD40_repeat_CS"/>
</dbReference>
<keyword evidence="9" id="KW-1185">Reference proteome</keyword>
<dbReference type="AlphaFoldDB" id="A0A2A2JSM4"/>
<dbReference type="PROSITE" id="PS50082">
    <property type="entry name" value="WD_REPEATS_2"/>
    <property type="match status" value="2"/>
</dbReference>
<dbReference type="PROSITE" id="PS50294">
    <property type="entry name" value="WD_REPEATS_REGION"/>
    <property type="match status" value="2"/>
</dbReference>
<name>A0A2A2JSM4_9BILA</name>
<reference evidence="8 9" key="1">
    <citation type="journal article" date="2017" name="Curr. Biol.">
        <title>Genome architecture and evolution of a unichromosomal asexual nematode.</title>
        <authorList>
            <person name="Fradin H."/>
            <person name="Zegar C."/>
            <person name="Gutwein M."/>
            <person name="Lucas J."/>
            <person name="Kovtun M."/>
            <person name="Corcoran D."/>
            <person name="Baugh L.R."/>
            <person name="Kiontke K."/>
            <person name="Gunsalus K."/>
            <person name="Fitch D.H."/>
            <person name="Piano F."/>
        </authorList>
    </citation>
    <scope>NUCLEOTIDE SEQUENCE [LARGE SCALE GENOMIC DNA]</scope>
    <source>
        <strain evidence="8">PF1309</strain>
    </source>
</reference>
<dbReference type="InterPro" id="IPR036322">
    <property type="entry name" value="WD40_repeat_dom_sf"/>
</dbReference>
<dbReference type="OrthoDB" id="7318948at2759"/>
<evidence type="ECO:0000256" key="3">
    <source>
        <dbReference type="ARBA" id="ARBA00022737"/>
    </source>
</evidence>
<feature type="region of interest" description="Disordered" evidence="7">
    <location>
        <begin position="1"/>
        <end position="30"/>
    </location>
</feature>
<dbReference type="PANTHER" id="PTHR10253">
    <property type="entry name" value="POLYCOMB PROTEIN"/>
    <property type="match status" value="1"/>
</dbReference>
<dbReference type="Proteomes" id="UP000218231">
    <property type="component" value="Unassembled WGS sequence"/>
</dbReference>
<feature type="compositionally biased region" description="Basic and acidic residues" evidence="7">
    <location>
        <begin position="279"/>
        <end position="293"/>
    </location>
</feature>
<dbReference type="InterPro" id="IPR051243">
    <property type="entry name" value="PcG_WD-repeat"/>
</dbReference>
<dbReference type="Pfam" id="PF00400">
    <property type="entry name" value="WD40"/>
    <property type="match status" value="2"/>
</dbReference>
<keyword evidence="5" id="KW-0804">Transcription</keyword>
<keyword evidence="4" id="KW-0805">Transcription regulation</keyword>
<evidence type="ECO:0000313" key="8">
    <source>
        <dbReference type="EMBL" id="PAV64569.1"/>
    </source>
</evidence>
<feature type="compositionally biased region" description="Basic and acidic residues" evidence="7">
    <location>
        <begin position="320"/>
        <end position="341"/>
    </location>
</feature>
<dbReference type="PROSITE" id="PS00678">
    <property type="entry name" value="WD_REPEATS_1"/>
    <property type="match status" value="2"/>
</dbReference>
<feature type="region of interest" description="Disordered" evidence="7">
    <location>
        <begin position="279"/>
        <end position="341"/>
    </location>
</feature>
<evidence type="ECO:0000256" key="5">
    <source>
        <dbReference type="ARBA" id="ARBA00023163"/>
    </source>
</evidence>
<protein>
    <submittedName>
        <fullName evidence="8">Uncharacterized protein</fullName>
    </submittedName>
</protein>
<sequence length="515" mass="58125">MKEAHDENGFVRPGISGMSESGSSVAASELNECEDHPTRPFSKICTRYESHKSAVYAVVFNPYQEHDEVPIFATCGSNMVNFYECHISEDGRHDSFTLVQSVRDKASDENFYTCTWCFDPTSPNSPHLLAAGGEYGFIRVIGASNGEDLACLRGHGNYINELRTSPVNSMLLASASKDCTIRLWNIRFDQCLAILGGINGHLDQVLSIDWSPDGCLIASCSMDHTIRVWDLDVESLNDRIKNTMKLVATVKPRRKWVFDYDCQLREEMAEYNAKRAKELEEKRKRQNGDERTNGAENGSASSASSETSRKAPPADDDSNDMLKKKTKDDPNKPLAFDEKPARQTPIMITSPVAKTDDLHIDYIDWIRFYGEYMISKWLPVGNKGGSIYFWRLDKGIPHREADFVLPIVYMTIRHIGWDPLGRVMIAVADGGSITLVRRRFKHEKVDERGAAVRYRHKGTSKGEGTGKEWKTMKNGKRRRMMNSEEAESGVEMKQEVDEDDRSTTTATDSTMHTDD</sequence>
<keyword evidence="2 6" id="KW-0853">WD repeat</keyword>
<evidence type="ECO:0000256" key="1">
    <source>
        <dbReference type="ARBA" id="ARBA00008075"/>
    </source>
</evidence>
<comment type="caution">
    <text evidence="8">The sequence shown here is derived from an EMBL/GenBank/DDBJ whole genome shotgun (WGS) entry which is preliminary data.</text>
</comment>
<comment type="similarity">
    <text evidence="1">Belongs to the WD repeat ESC family.</text>
</comment>
<accession>A0A2A2JSM4</accession>
<feature type="repeat" description="WD" evidence="6">
    <location>
        <begin position="198"/>
        <end position="232"/>
    </location>
</feature>
<evidence type="ECO:0000313" key="9">
    <source>
        <dbReference type="Proteomes" id="UP000218231"/>
    </source>
</evidence>
<dbReference type="SMART" id="SM00320">
    <property type="entry name" value="WD40"/>
    <property type="match status" value="5"/>
</dbReference>
<keyword evidence="3" id="KW-0677">Repeat</keyword>
<evidence type="ECO:0000256" key="6">
    <source>
        <dbReference type="PROSITE-ProRule" id="PRU00221"/>
    </source>
</evidence>
<dbReference type="STRING" id="2018661.A0A2A2JSM4"/>
<proteinExistence type="inferred from homology"/>
<feature type="compositionally biased region" description="Low complexity" evidence="7">
    <location>
        <begin position="503"/>
        <end position="515"/>
    </location>
</feature>
<evidence type="ECO:0000256" key="4">
    <source>
        <dbReference type="ARBA" id="ARBA00023015"/>
    </source>
</evidence>
<dbReference type="Gene3D" id="2.130.10.10">
    <property type="entry name" value="YVTN repeat-like/Quinoprotein amine dehydrogenase"/>
    <property type="match status" value="1"/>
</dbReference>
<dbReference type="SUPFAM" id="SSF50978">
    <property type="entry name" value="WD40 repeat-like"/>
    <property type="match status" value="1"/>
</dbReference>
<evidence type="ECO:0000256" key="7">
    <source>
        <dbReference type="SAM" id="MobiDB-lite"/>
    </source>
</evidence>
<dbReference type="InterPro" id="IPR015943">
    <property type="entry name" value="WD40/YVTN_repeat-like_dom_sf"/>
</dbReference>
<feature type="compositionally biased region" description="Low complexity" evidence="7">
    <location>
        <begin position="294"/>
        <end position="306"/>
    </location>
</feature>
<gene>
    <name evidence="8" type="ORF">WR25_01664</name>
</gene>